<sequence length="117" mass="13037">MDQAPIYGVGFHVIASIPGLSISKKDTSGFLGDKVRFLFSFERVLLEIDLPTCMPKINGRYFISFGVWGARMSVSVGKRYVLVVQHILLEVGTPPINAEGGEAKRYERLRLSSILYT</sequence>
<proteinExistence type="predicted"/>
<keyword evidence="2" id="KW-1185">Reference proteome</keyword>
<evidence type="ECO:0000313" key="2">
    <source>
        <dbReference type="Proteomes" id="UP001055811"/>
    </source>
</evidence>
<dbReference type="Proteomes" id="UP001055811">
    <property type="component" value="Linkage Group LG05"/>
</dbReference>
<organism evidence="1 2">
    <name type="scientific">Cichorium intybus</name>
    <name type="common">Chicory</name>
    <dbReference type="NCBI Taxonomy" id="13427"/>
    <lineage>
        <taxon>Eukaryota</taxon>
        <taxon>Viridiplantae</taxon>
        <taxon>Streptophyta</taxon>
        <taxon>Embryophyta</taxon>
        <taxon>Tracheophyta</taxon>
        <taxon>Spermatophyta</taxon>
        <taxon>Magnoliopsida</taxon>
        <taxon>eudicotyledons</taxon>
        <taxon>Gunneridae</taxon>
        <taxon>Pentapetalae</taxon>
        <taxon>asterids</taxon>
        <taxon>campanulids</taxon>
        <taxon>Asterales</taxon>
        <taxon>Asteraceae</taxon>
        <taxon>Cichorioideae</taxon>
        <taxon>Cichorieae</taxon>
        <taxon>Cichoriinae</taxon>
        <taxon>Cichorium</taxon>
    </lineage>
</organism>
<protein>
    <submittedName>
        <fullName evidence="1">Uncharacterized protein</fullName>
    </submittedName>
</protein>
<dbReference type="EMBL" id="CM042013">
    <property type="protein sequence ID" value="KAI3737385.1"/>
    <property type="molecule type" value="Genomic_DNA"/>
</dbReference>
<reference evidence="2" key="1">
    <citation type="journal article" date="2022" name="Mol. Ecol. Resour.">
        <title>The genomes of chicory, endive, great burdock and yacon provide insights into Asteraceae palaeo-polyploidization history and plant inulin production.</title>
        <authorList>
            <person name="Fan W."/>
            <person name="Wang S."/>
            <person name="Wang H."/>
            <person name="Wang A."/>
            <person name="Jiang F."/>
            <person name="Liu H."/>
            <person name="Zhao H."/>
            <person name="Xu D."/>
            <person name="Zhang Y."/>
        </authorList>
    </citation>
    <scope>NUCLEOTIDE SEQUENCE [LARGE SCALE GENOMIC DNA]</scope>
    <source>
        <strain evidence="2">cv. Punajuju</strain>
    </source>
</reference>
<name>A0ACB9CSY9_CICIN</name>
<accession>A0ACB9CSY9</accession>
<evidence type="ECO:0000313" key="1">
    <source>
        <dbReference type="EMBL" id="KAI3737385.1"/>
    </source>
</evidence>
<comment type="caution">
    <text evidence="1">The sequence shown here is derived from an EMBL/GenBank/DDBJ whole genome shotgun (WGS) entry which is preliminary data.</text>
</comment>
<gene>
    <name evidence="1" type="ORF">L2E82_27386</name>
</gene>
<reference evidence="1 2" key="2">
    <citation type="journal article" date="2022" name="Mol. Ecol. Resour.">
        <title>The genomes of chicory, endive, great burdock and yacon provide insights into Asteraceae paleo-polyploidization history and plant inulin production.</title>
        <authorList>
            <person name="Fan W."/>
            <person name="Wang S."/>
            <person name="Wang H."/>
            <person name="Wang A."/>
            <person name="Jiang F."/>
            <person name="Liu H."/>
            <person name="Zhao H."/>
            <person name="Xu D."/>
            <person name="Zhang Y."/>
        </authorList>
    </citation>
    <scope>NUCLEOTIDE SEQUENCE [LARGE SCALE GENOMIC DNA]</scope>
    <source>
        <strain evidence="2">cv. Punajuju</strain>
        <tissue evidence="1">Leaves</tissue>
    </source>
</reference>